<dbReference type="RefSeq" id="XP_018688984.1">
    <property type="nucleotide sequence ID" value="XM_018841275.1"/>
</dbReference>
<comment type="caution">
    <text evidence="2">The sequence shown here is derived from an EMBL/GenBank/DDBJ whole genome shotgun (WGS) entry which is preliminary data.</text>
</comment>
<evidence type="ECO:0000313" key="2">
    <source>
        <dbReference type="EMBL" id="OAP55617.1"/>
    </source>
</evidence>
<proteinExistence type="predicted"/>
<dbReference type="Proteomes" id="UP000078343">
    <property type="component" value="Unassembled WGS sequence"/>
</dbReference>
<gene>
    <name evidence="2" type="ORF">AYL99_09768</name>
</gene>
<dbReference type="AlphaFoldDB" id="A0A178Z782"/>
<dbReference type="GeneID" id="30013936"/>
<evidence type="ECO:0000313" key="3">
    <source>
        <dbReference type="Proteomes" id="UP000078343"/>
    </source>
</evidence>
<feature type="region of interest" description="Disordered" evidence="1">
    <location>
        <begin position="265"/>
        <end position="296"/>
    </location>
</feature>
<sequence length="296" mass="34252">MDTQLINVPLDLEVEMKAIVDDLHTQLAEGTRESSLWKTYPMSPNLWLVVNQYLTTLNGPLRYNYFSHNHTFVLQISSRYHDVLRRSFLRVIVKKLYRLCRAYGVRTFARRILATCPPQSKAETPSGCDSHQPDIYFTHVSPPRSGVCVEITFAGKRDSIQDLAEFYILHSRRKVSLFISLDYDRRRSWAVTLRTWRRDYTDPTGLGLIYRTQEIRDDSGLIVAGEPLKICVLDFAEQEHVPPFLHHREIELSVRELGSVLEQADFGDDLEDNHEESSSDDDEGTPDSESEWPFET</sequence>
<accession>A0A178Z782</accession>
<name>A0A178Z782_9EURO</name>
<reference evidence="2 3" key="1">
    <citation type="submission" date="2016-04" db="EMBL/GenBank/DDBJ databases">
        <title>Draft genome of Fonsecaea erecta CBS 125763.</title>
        <authorList>
            <person name="Weiss V.A."/>
            <person name="Vicente V.A."/>
            <person name="Raittz R.T."/>
            <person name="Moreno L.F."/>
            <person name="De Souza E.M."/>
            <person name="Pedrosa F.O."/>
            <person name="Steffens M.B."/>
            <person name="Faoro H."/>
            <person name="Tadra-Sfeir M.Z."/>
            <person name="Najafzadeh M.J."/>
            <person name="Felipe M.S."/>
            <person name="Teixeira M."/>
            <person name="Sun J."/>
            <person name="Xi L."/>
            <person name="Gomes R."/>
            <person name="De Azevedo C.M."/>
            <person name="Salgado C.G."/>
            <person name="Da Silva M.B."/>
            <person name="Nascimento M.F."/>
            <person name="Queiroz-Telles F."/>
            <person name="Attili D.S."/>
            <person name="Gorbushina A."/>
        </authorList>
    </citation>
    <scope>NUCLEOTIDE SEQUENCE [LARGE SCALE GENOMIC DNA]</scope>
    <source>
        <strain evidence="2 3">CBS 125763</strain>
    </source>
</reference>
<evidence type="ECO:0000256" key="1">
    <source>
        <dbReference type="SAM" id="MobiDB-lite"/>
    </source>
</evidence>
<dbReference type="EMBL" id="LVYI01000010">
    <property type="protein sequence ID" value="OAP55617.1"/>
    <property type="molecule type" value="Genomic_DNA"/>
</dbReference>
<protein>
    <submittedName>
        <fullName evidence="2">Uncharacterized protein</fullName>
    </submittedName>
</protein>
<dbReference type="STRING" id="1367422.A0A178Z782"/>
<organism evidence="2 3">
    <name type="scientific">Fonsecaea erecta</name>
    <dbReference type="NCBI Taxonomy" id="1367422"/>
    <lineage>
        <taxon>Eukaryota</taxon>
        <taxon>Fungi</taxon>
        <taxon>Dikarya</taxon>
        <taxon>Ascomycota</taxon>
        <taxon>Pezizomycotina</taxon>
        <taxon>Eurotiomycetes</taxon>
        <taxon>Chaetothyriomycetidae</taxon>
        <taxon>Chaetothyriales</taxon>
        <taxon>Herpotrichiellaceae</taxon>
        <taxon>Fonsecaea</taxon>
    </lineage>
</organism>
<keyword evidence="3" id="KW-1185">Reference proteome</keyword>
<dbReference type="OrthoDB" id="3485856at2759"/>